<dbReference type="EMBL" id="JBFMIA010000022">
    <property type="protein sequence ID" value="MEW9503091.1"/>
    <property type="molecule type" value="Genomic_DNA"/>
</dbReference>
<dbReference type="GO" id="GO:0016491">
    <property type="term" value="F:oxidoreductase activity"/>
    <property type="evidence" value="ECO:0007669"/>
    <property type="project" value="UniProtKB-KW"/>
</dbReference>
<dbReference type="PANTHER" id="PTHR43104:SF2">
    <property type="entry name" value="L-2-HYDROXYGLUTARATE DEHYDROGENASE, MITOCHONDRIAL"/>
    <property type="match status" value="1"/>
</dbReference>
<keyword evidence="3" id="KW-0274">FAD</keyword>
<name>A0ABV3Q7H8_9BACL</name>
<evidence type="ECO:0000256" key="4">
    <source>
        <dbReference type="ARBA" id="ARBA00023002"/>
    </source>
</evidence>
<dbReference type="InterPro" id="IPR006076">
    <property type="entry name" value="FAD-dep_OxRdtase"/>
</dbReference>
<sequence length="395" mass="43659">MYDYMIIGGGIVGLSVGMSILEKHPSAKLVILEKEKKLAQHQTGHNSGVIHSGIYYKPGSFKATFAKAGSESMRAFAHKHGISHDICGKVIVATKKEELVHLENLYKRGLENGLPIEKLTQQQLKEKEPHVNGLEAIHVPTAGIIDYKEVSEKMAELIRLQGGVIENGAEVKAIDEGPDHVTIETMNNSFKGKFMINCAGLHSDRMAKLAGYLTDLKIVPFRGEYFMLKEDKRHLVKNLIYPVPNPNFPFLGVHFTRMVNGAVDVGPNAVPAFKREAYKKADFHLKDFSEMVTYPGFWKLAMKYPKDGMGEIYRSVVKSKFVQSAQVLMPEITANDLVPGPAGVRAQGLRKDGSLVDDFFIINGSKSIHVCNAPSPAATASLEIGKWVVERIPHI</sequence>
<keyword evidence="8" id="KW-1185">Reference proteome</keyword>
<gene>
    <name evidence="7" type="primary">lhgO</name>
    <name evidence="7" type="ORF">AB1471_15000</name>
</gene>
<reference evidence="7 8" key="1">
    <citation type="journal article" date="1979" name="Int. J. Syst. Evol. Microbiol.">
        <title>Bacillus globisporus subsp. marinus subsp. nov.</title>
        <authorList>
            <person name="Liu H."/>
        </authorList>
    </citation>
    <scope>NUCLEOTIDE SEQUENCE [LARGE SCALE GENOMIC DNA]</scope>
    <source>
        <strain evidence="7 8">DSM 1297</strain>
    </source>
</reference>
<evidence type="ECO:0000256" key="1">
    <source>
        <dbReference type="ARBA" id="ARBA00001974"/>
    </source>
</evidence>
<dbReference type="NCBIfam" id="NF008726">
    <property type="entry name" value="PRK11728.1"/>
    <property type="match status" value="1"/>
</dbReference>
<evidence type="ECO:0000256" key="5">
    <source>
        <dbReference type="ARBA" id="ARBA00037941"/>
    </source>
</evidence>
<dbReference type="Proteomes" id="UP001556040">
    <property type="component" value="Unassembled WGS sequence"/>
</dbReference>
<evidence type="ECO:0000313" key="7">
    <source>
        <dbReference type="EMBL" id="MEW9503091.1"/>
    </source>
</evidence>
<evidence type="ECO:0000256" key="3">
    <source>
        <dbReference type="ARBA" id="ARBA00022827"/>
    </source>
</evidence>
<dbReference type="PANTHER" id="PTHR43104">
    <property type="entry name" value="L-2-HYDROXYGLUTARATE DEHYDROGENASE, MITOCHONDRIAL"/>
    <property type="match status" value="1"/>
</dbReference>
<comment type="caution">
    <text evidence="7">The sequence shown here is derived from an EMBL/GenBank/DDBJ whole genome shotgun (WGS) entry which is preliminary data.</text>
</comment>
<keyword evidence="4 7" id="KW-0560">Oxidoreductase</keyword>
<dbReference type="RefSeq" id="WP_367780579.1">
    <property type="nucleotide sequence ID" value="NZ_JBFMIA010000022.1"/>
</dbReference>
<protein>
    <submittedName>
        <fullName evidence="7">L-2-hydroxyglutarate oxidase</fullName>
        <ecNumber evidence="7">1.1.3.-</ecNumber>
    </submittedName>
</protein>
<evidence type="ECO:0000256" key="2">
    <source>
        <dbReference type="ARBA" id="ARBA00022630"/>
    </source>
</evidence>
<organism evidence="7 8">
    <name type="scientific">Jeotgalibacillus marinus</name>
    <dbReference type="NCBI Taxonomy" id="86667"/>
    <lineage>
        <taxon>Bacteria</taxon>
        <taxon>Bacillati</taxon>
        <taxon>Bacillota</taxon>
        <taxon>Bacilli</taxon>
        <taxon>Bacillales</taxon>
        <taxon>Caryophanaceae</taxon>
        <taxon>Jeotgalibacillus</taxon>
    </lineage>
</organism>
<keyword evidence="2" id="KW-0285">Flavoprotein</keyword>
<evidence type="ECO:0000259" key="6">
    <source>
        <dbReference type="Pfam" id="PF01266"/>
    </source>
</evidence>
<dbReference type="Gene3D" id="3.30.9.10">
    <property type="entry name" value="D-Amino Acid Oxidase, subunit A, domain 2"/>
    <property type="match status" value="1"/>
</dbReference>
<dbReference type="EC" id="1.1.3.-" evidence="7"/>
<dbReference type="Pfam" id="PF01266">
    <property type="entry name" value="DAO"/>
    <property type="match status" value="1"/>
</dbReference>
<comment type="similarity">
    <text evidence="5">Belongs to the L2HGDH family.</text>
</comment>
<proteinExistence type="inferred from homology"/>
<feature type="domain" description="FAD dependent oxidoreductase" evidence="6">
    <location>
        <begin position="3"/>
        <end position="391"/>
    </location>
</feature>
<evidence type="ECO:0000313" key="8">
    <source>
        <dbReference type="Proteomes" id="UP001556040"/>
    </source>
</evidence>
<accession>A0ABV3Q7H8</accession>
<dbReference type="InterPro" id="IPR036188">
    <property type="entry name" value="FAD/NAD-bd_sf"/>
</dbReference>
<dbReference type="Gene3D" id="3.50.50.60">
    <property type="entry name" value="FAD/NAD(P)-binding domain"/>
    <property type="match status" value="1"/>
</dbReference>
<dbReference type="SUPFAM" id="SSF51905">
    <property type="entry name" value="FAD/NAD(P)-binding domain"/>
    <property type="match status" value="1"/>
</dbReference>
<comment type="cofactor">
    <cofactor evidence="1">
        <name>FAD</name>
        <dbReference type="ChEBI" id="CHEBI:57692"/>
    </cofactor>
</comment>